<dbReference type="InterPro" id="IPR016162">
    <property type="entry name" value="Ald_DH_N"/>
</dbReference>
<keyword evidence="8" id="KW-1185">Reference proteome</keyword>
<organism evidence="7 8">
    <name type="scientific">Tenebrio molitor</name>
    <name type="common">Yellow mealworm beetle</name>
    <dbReference type="NCBI Taxonomy" id="7067"/>
    <lineage>
        <taxon>Eukaryota</taxon>
        <taxon>Metazoa</taxon>
        <taxon>Ecdysozoa</taxon>
        <taxon>Arthropoda</taxon>
        <taxon>Hexapoda</taxon>
        <taxon>Insecta</taxon>
        <taxon>Pterygota</taxon>
        <taxon>Neoptera</taxon>
        <taxon>Endopterygota</taxon>
        <taxon>Coleoptera</taxon>
        <taxon>Polyphaga</taxon>
        <taxon>Cucujiformia</taxon>
        <taxon>Tenebrionidae</taxon>
        <taxon>Tenebrio</taxon>
    </lineage>
</organism>
<dbReference type="GO" id="GO:0006081">
    <property type="term" value="P:aldehyde metabolic process"/>
    <property type="evidence" value="ECO:0007669"/>
    <property type="project" value="InterPro"/>
</dbReference>
<dbReference type="InterPro" id="IPR015590">
    <property type="entry name" value="Aldehyde_DH_dom"/>
</dbReference>
<evidence type="ECO:0000313" key="7">
    <source>
        <dbReference type="EMBL" id="KAH0822506.1"/>
    </source>
</evidence>
<evidence type="ECO:0000256" key="4">
    <source>
        <dbReference type="PROSITE-ProRule" id="PRU10007"/>
    </source>
</evidence>
<evidence type="ECO:0000256" key="3">
    <source>
        <dbReference type="ARBA" id="ARBA00023027"/>
    </source>
</evidence>
<dbReference type="AlphaFoldDB" id="A0A8J6HZJ9"/>
<dbReference type="InterPro" id="IPR016161">
    <property type="entry name" value="Ald_DH/histidinol_DH"/>
</dbReference>
<gene>
    <name evidence="7" type="ORF">GEV33_000285</name>
</gene>
<evidence type="ECO:0000256" key="2">
    <source>
        <dbReference type="ARBA" id="ARBA00023002"/>
    </source>
</evidence>
<reference evidence="7" key="1">
    <citation type="journal article" date="2020" name="J Insects Food Feed">
        <title>The yellow mealworm (Tenebrio molitor) genome: a resource for the emerging insects as food and feed industry.</title>
        <authorList>
            <person name="Eriksson T."/>
            <person name="Andere A."/>
            <person name="Kelstrup H."/>
            <person name="Emery V."/>
            <person name="Picard C."/>
        </authorList>
    </citation>
    <scope>NUCLEOTIDE SEQUENCE</scope>
    <source>
        <strain evidence="7">Stoneville</strain>
        <tissue evidence="7">Whole head</tissue>
    </source>
</reference>
<dbReference type="EMBL" id="JABDTM020001706">
    <property type="protein sequence ID" value="KAH0822506.1"/>
    <property type="molecule type" value="Genomic_DNA"/>
</dbReference>
<feature type="domain" description="Aldehyde dehydrogenase" evidence="6">
    <location>
        <begin position="3"/>
        <end position="370"/>
    </location>
</feature>
<dbReference type="Proteomes" id="UP000719412">
    <property type="component" value="Unassembled WGS sequence"/>
</dbReference>
<comment type="caution">
    <text evidence="7">The sequence shown here is derived from an EMBL/GenBank/DDBJ whole genome shotgun (WGS) entry which is preliminary data.</text>
</comment>
<sequence length="373" mass="42011">MEQKSAAEVVATARDAFNKGFTKNVTHRMKYLKSFKKFLDENEDSIVQAMHEDLRKHREEVRFEISIAVNHLKYLMANLKEWVEPKKPPKRWTDLLDGVYIYKDPLGVVLVMGAWNMPVLTLIPVTGAIAAGNCVVIKPSHNCPAFANMLANVLPTYLDSMCYPVFLTGDIHQTTILLEQRFDYIYYTGSSSVGKIVHLAANKYLTPTTLEMGGKNPVYIDPSADLELTATRVMWGKCLNSGQACIAPDYVLCTKSVEKEFVMHARNALRKFYGDDPRCCPIVNNQHFKRLQSLMNGLNIVIGGRTNSLENYIEPTVATEVSPDDPIMQEEIFGPILPIVTVTCFKDAVKFINQREKPLAVYIFTKDSSSMTP</sequence>
<dbReference type="PANTHER" id="PTHR43570:SF16">
    <property type="entry name" value="ALDEHYDE DEHYDROGENASE TYPE III, ISOFORM Q"/>
    <property type="match status" value="1"/>
</dbReference>
<dbReference type="Pfam" id="PF00171">
    <property type="entry name" value="Aldedh"/>
    <property type="match status" value="1"/>
</dbReference>
<dbReference type="InterPro" id="IPR016163">
    <property type="entry name" value="Ald_DH_C"/>
</dbReference>
<keyword evidence="3" id="KW-0520">NAD</keyword>
<keyword evidence="2 5" id="KW-0560">Oxidoreductase</keyword>
<dbReference type="GO" id="GO:0004029">
    <property type="term" value="F:aldehyde dehydrogenase (NAD+) activity"/>
    <property type="evidence" value="ECO:0007669"/>
    <property type="project" value="TreeGrafter"/>
</dbReference>
<dbReference type="GO" id="GO:0005737">
    <property type="term" value="C:cytoplasm"/>
    <property type="evidence" value="ECO:0007669"/>
    <property type="project" value="TreeGrafter"/>
</dbReference>
<feature type="active site" evidence="4">
    <location>
        <position position="211"/>
    </location>
</feature>
<dbReference type="SUPFAM" id="SSF53720">
    <property type="entry name" value="ALDH-like"/>
    <property type="match status" value="1"/>
</dbReference>
<dbReference type="Gene3D" id="3.40.309.10">
    <property type="entry name" value="Aldehyde Dehydrogenase, Chain A, domain 2"/>
    <property type="match status" value="1"/>
</dbReference>
<evidence type="ECO:0000256" key="5">
    <source>
        <dbReference type="RuleBase" id="RU003345"/>
    </source>
</evidence>
<dbReference type="PANTHER" id="PTHR43570">
    <property type="entry name" value="ALDEHYDE DEHYDROGENASE"/>
    <property type="match status" value="1"/>
</dbReference>
<evidence type="ECO:0000256" key="1">
    <source>
        <dbReference type="ARBA" id="ARBA00009986"/>
    </source>
</evidence>
<comment type="similarity">
    <text evidence="1 5">Belongs to the aldehyde dehydrogenase family.</text>
</comment>
<reference evidence="7" key="2">
    <citation type="submission" date="2021-08" db="EMBL/GenBank/DDBJ databases">
        <authorList>
            <person name="Eriksson T."/>
        </authorList>
    </citation>
    <scope>NUCLEOTIDE SEQUENCE</scope>
    <source>
        <strain evidence="7">Stoneville</strain>
        <tissue evidence="7">Whole head</tissue>
    </source>
</reference>
<protein>
    <recommendedName>
        <fullName evidence="6">Aldehyde dehydrogenase domain-containing protein</fullName>
    </recommendedName>
</protein>
<dbReference type="FunFam" id="3.40.605.10:FF:000004">
    <property type="entry name" value="Aldehyde dehydrogenase"/>
    <property type="match status" value="1"/>
</dbReference>
<accession>A0A8J6HZJ9</accession>
<name>A0A8J6HZJ9_TENMO</name>
<proteinExistence type="inferred from homology"/>
<dbReference type="FunFam" id="3.40.309.10:FF:000003">
    <property type="entry name" value="Aldehyde dehydrogenase"/>
    <property type="match status" value="1"/>
</dbReference>
<dbReference type="InterPro" id="IPR029510">
    <property type="entry name" value="Ald_DH_CS_GLU"/>
</dbReference>
<evidence type="ECO:0000313" key="8">
    <source>
        <dbReference type="Proteomes" id="UP000719412"/>
    </source>
</evidence>
<evidence type="ECO:0000259" key="6">
    <source>
        <dbReference type="Pfam" id="PF00171"/>
    </source>
</evidence>
<dbReference type="PROSITE" id="PS00687">
    <property type="entry name" value="ALDEHYDE_DEHYDR_GLU"/>
    <property type="match status" value="1"/>
</dbReference>
<dbReference type="InterPro" id="IPR012394">
    <property type="entry name" value="Aldehyde_DH_NAD(P)"/>
</dbReference>
<dbReference type="Gene3D" id="3.40.605.10">
    <property type="entry name" value="Aldehyde Dehydrogenase, Chain A, domain 1"/>
    <property type="match status" value="1"/>
</dbReference>